<reference evidence="1" key="1">
    <citation type="journal article" date="2023" name="Science">
        <title>Genome structures resolve the early diversification of teleost fishes.</title>
        <authorList>
            <person name="Parey E."/>
            <person name="Louis A."/>
            <person name="Montfort J."/>
            <person name="Bouchez O."/>
            <person name="Roques C."/>
            <person name="Iampietro C."/>
            <person name="Lluch J."/>
            <person name="Castinel A."/>
            <person name="Donnadieu C."/>
            <person name="Desvignes T."/>
            <person name="Floi Bucao C."/>
            <person name="Jouanno E."/>
            <person name="Wen M."/>
            <person name="Mejri S."/>
            <person name="Dirks R."/>
            <person name="Jansen H."/>
            <person name="Henkel C."/>
            <person name="Chen W.J."/>
            <person name="Zahm M."/>
            <person name="Cabau C."/>
            <person name="Klopp C."/>
            <person name="Thompson A.W."/>
            <person name="Robinson-Rechavi M."/>
            <person name="Braasch I."/>
            <person name="Lecointre G."/>
            <person name="Bobe J."/>
            <person name="Postlethwait J.H."/>
            <person name="Berthelot C."/>
            <person name="Roest Crollius H."/>
            <person name="Guiguen Y."/>
        </authorList>
    </citation>
    <scope>NUCLEOTIDE SEQUENCE</scope>
    <source>
        <strain evidence="1">WJC10195</strain>
    </source>
</reference>
<sequence>MSVDHLLQYKLAMMDSADSSQLKSILDRQGVLLGRHQSQLDSVSKTRDVCCKHEQPVSSVPTTPAWARDHFIHPSDGLPRLCVGSGKRAPSTT</sequence>
<accession>A0A9Q1JDQ2</accession>
<comment type="caution">
    <text evidence="1">The sequence shown here is derived from an EMBL/GenBank/DDBJ whole genome shotgun (WGS) entry which is preliminary data.</text>
</comment>
<evidence type="ECO:0000313" key="1">
    <source>
        <dbReference type="EMBL" id="KAJ8381943.1"/>
    </source>
</evidence>
<proteinExistence type="predicted"/>
<dbReference type="AlphaFoldDB" id="A0A9Q1JDQ2"/>
<dbReference type="Proteomes" id="UP001152622">
    <property type="component" value="Chromosome 1"/>
</dbReference>
<dbReference type="EMBL" id="JAINUF010000001">
    <property type="protein sequence ID" value="KAJ8381943.1"/>
    <property type="molecule type" value="Genomic_DNA"/>
</dbReference>
<keyword evidence="2" id="KW-1185">Reference proteome</keyword>
<evidence type="ECO:0000313" key="2">
    <source>
        <dbReference type="Proteomes" id="UP001152622"/>
    </source>
</evidence>
<organism evidence="1 2">
    <name type="scientific">Synaphobranchus kaupii</name>
    <name type="common">Kaup's arrowtooth eel</name>
    <dbReference type="NCBI Taxonomy" id="118154"/>
    <lineage>
        <taxon>Eukaryota</taxon>
        <taxon>Metazoa</taxon>
        <taxon>Chordata</taxon>
        <taxon>Craniata</taxon>
        <taxon>Vertebrata</taxon>
        <taxon>Euteleostomi</taxon>
        <taxon>Actinopterygii</taxon>
        <taxon>Neopterygii</taxon>
        <taxon>Teleostei</taxon>
        <taxon>Anguilliformes</taxon>
        <taxon>Synaphobranchidae</taxon>
        <taxon>Synaphobranchus</taxon>
    </lineage>
</organism>
<gene>
    <name evidence="1" type="ORF">SKAU_G00027210</name>
</gene>
<name>A0A9Q1JDQ2_SYNKA</name>
<protein>
    <submittedName>
        <fullName evidence="1">Uncharacterized protein</fullName>
    </submittedName>
</protein>